<organism evidence="8 9">
    <name type="scientific">Heligmosomoides polygyrus</name>
    <name type="common">Parasitic roundworm</name>
    <dbReference type="NCBI Taxonomy" id="6339"/>
    <lineage>
        <taxon>Eukaryota</taxon>
        <taxon>Metazoa</taxon>
        <taxon>Ecdysozoa</taxon>
        <taxon>Nematoda</taxon>
        <taxon>Chromadorea</taxon>
        <taxon>Rhabditida</taxon>
        <taxon>Rhabditina</taxon>
        <taxon>Rhabditomorpha</taxon>
        <taxon>Strongyloidea</taxon>
        <taxon>Heligmosomidae</taxon>
        <taxon>Heligmosomoides</taxon>
    </lineage>
</organism>
<dbReference type="OrthoDB" id="3863715at2759"/>
<feature type="compositionally biased region" description="Basic and acidic residues" evidence="4">
    <location>
        <begin position="937"/>
        <end position="956"/>
    </location>
</feature>
<reference evidence="7 8" key="1">
    <citation type="submission" date="2018-11" db="EMBL/GenBank/DDBJ databases">
        <authorList>
            <consortium name="Pathogen Informatics"/>
        </authorList>
    </citation>
    <scope>NUCLEOTIDE SEQUENCE [LARGE SCALE GENOMIC DNA]</scope>
</reference>
<evidence type="ECO:0000256" key="1">
    <source>
        <dbReference type="ARBA" id="ARBA00022801"/>
    </source>
</evidence>
<gene>
    <name evidence="7" type="ORF">HPBE_LOCUS12919</name>
</gene>
<dbReference type="PROSITE" id="PS50175">
    <property type="entry name" value="ASP_PROT_RETROV"/>
    <property type="match status" value="1"/>
</dbReference>
<dbReference type="InterPro" id="IPR001995">
    <property type="entry name" value="Peptidase_A2_cat"/>
</dbReference>
<feature type="domain" description="Peptidase A2" evidence="6">
    <location>
        <begin position="351"/>
        <end position="366"/>
    </location>
</feature>
<dbReference type="Gene3D" id="2.40.70.10">
    <property type="entry name" value="Acid Proteases"/>
    <property type="match status" value="1"/>
</dbReference>
<dbReference type="AlphaFoldDB" id="A0A183FWR9"/>
<feature type="compositionally biased region" description="Basic and acidic residues" evidence="4">
    <location>
        <begin position="309"/>
        <end position="330"/>
    </location>
</feature>
<dbReference type="EMBL" id="UZAH01027689">
    <property type="protein sequence ID" value="VDO94134.1"/>
    <property type="molecule type" value="Genomic_DNA"/>
</dbReference>
<dbReference type="GO" id="GO:0003676">
    <property type="term" value="F:nucleic acid binding"/>
    <property type="evidence" value="ECO:0007669"/>
    <property type="project" value="InterPro"/>
</dbReference>
<keyword evidence="8" id="KW-1185">Reference proteome</keyword>
<dbReference type="GO" id="GO:0008270">
    <property type="term" value="F:zinc ion binding"/>
    <property type="evidence" value="ECO:0007669"/>
    <property type="project" value="UniProtKB-KW"/>
</dbReference>
<evidence type="ECO:0000259" key="5">
    <source>
        <dbReference type="PROSITE" id="PS50158"/>
    </source>
</evidence>
<evidence type="ECO:0000256" key="2">
    <source>
        <dbReference type="PROSITE-ProRule" id="PRU00047"/>
    </source>
</evidence>
<evidence type="ECO:0000313" key="8">
    <source>
        <dbReference type="Proteomes" id="UP000050761"/>
    </source>
</evidence>
<evidence type="ECO:0000256" key="3">
    <source>
        <dbReference type="SAM" id="Coils"/>
    </source>
</evidence>
<dbReference type="GO" id="GO:0006508">
    <property type="term" value="P:proteolysis"/>
    <property type="evidence" value="ECO:0007669"/>
    <property type="project" value="InterPro"/>
</dbReference>
<keyword evidence="2" id="KW-0479">Metal-binding</keyword>
<proteinExistence type="predicted"/>
<keyword evidence="1" id="KW-0378">Hydrolase</keyword>
<evidence type="ECO:0000256" key="4">
    <source>
        <dbReference type="SAM" id="MobiDB-lite"/>
    </source>
</evidence>
<feature type="domain" description="CCHC-type" evidence="5">
    <location>
        <begin position="288"/>
        <end position="305"/>
    </location>
</feature>
<dbReference type="GO" id="GO:0004190">
    <property type="term" value="F:aspartic-type endopeptidase activity"/>
    <property type="evidence" value="ECO:0007669"/>
    <property type="project" value="InterPro"/>
</dbReference>
<dbReference type="WBParaSite" id="HPBE_0001291801-mRNA-1">
    <property type="protein sequence ID" value="HPBE_0001291801-mRNA-1"/>
    <property type="gene ID" value="HPBE_0001291801"/>
</dbReference>
<accession>A0A3P8ADW5</accession>
<evidence type="ECO:0000313" key="7">
    <source>
        <dbReference type="EMBL" id="VDO94134.1"/>
    </source>
</evidence>
<evidence type="ECO:0000313" key="9">
    <source>
        <dbReference type="WBParaSite" id="HPBE_0001291801-mRNA-1"/>
    </source>
</evidence>
<keyword evidence="2" id="KW-0862">Zinc</keyword>
<dbReference type="SMART" id="SM00343">
    <property type="entry name" value="ZnF_C2HC"/>
    <property type="match status" value="1"/>
</dbReference>
<accession>A0A183FWR9</accession>
<dbReference type="SUPFAM" id="SSF50630">
    <property type="entry name" value="Acid proteases"/>
    <property type="match status" value="1"/>
</dbReference>
<evidence type="ECO:0000259" key="6">
    <source>
        <dbReference type="PROSITE" id="PS50175"/>
    </source>
</evidence>
<sequence length="956" mass="107451">MAVVTASLECEGPEELVAHIQQLVESSLVVSEKKLEAQRLEIERLRGEVDQTQARSGEDDTIPDWARAVAHREGLNVSQLRTIFDQDTAGQRSKLSGKAKAQYEALPRDIRRGSFEGIMKALGEVNRVDSQTGKVMALGKLRRLRKTEAQSIAEYCVELERLSAKAYPELDERALDTTRAQQLYEQVVHWPESYYFLEAMEEGGNNAYARLKEVAMRVERRRLTMDNVREQRQRKAEPRLGEVGEAMAHKQKPHLPQGIKNEAAVSKESAPHSSASKEAHVPLTKTVRRCYRCQGTTHLAKDCPQRREFGSKAAEVEARNENGGGRRPDGEAPPSYGPKSITKVKILGREFSALLDTGSEISILPEVFLRQLRKEGCRVTEIAVDSARKIRDASGNHMKFMAIVEVPMAEGDNEEVWVRMHVMRHKRPVLIVGTNALPALGYRLTRNVEKECTVLEESSQPVERPQVVETGNGHNKAVVKQRAYVAPGEVKWISVTGGPQRSECVFVSGSECLYSGLCALDETGVAEVQVWNHTAEPLVIKAGQEVGTWETEETALENDYDVDDDMHFLHVRFRCDGQPFPAVDGRPGFPLPSCRVSQMTIVSDMLPTVPPPAAEEKVECVLAVWWGTGSISEKCRRIMDKTYLAINPKAVAVAYSFFRRRCTHVAVMSGMVPAESRLNHKGLRGWPWDITRIVEQGWNLSRAMEWTAQAQNLAEEDQHARIVILIPEVLHRLTFCVKGPRTTLFYYRSFREIRRNNNVIFADEVGQVVIVLPPKEPDDSYSWIQLVSAVDLWFRCGAQIWMVNGPRSGEDGSWNRLNEKARGHVLGYLDHHPEFVAQWHDLVPAEAGRVKASMACLRVGLVHDPMKWWDVTSAMEFYGQLCTQMQKYGLILEALQVPRSLRPAGKPLVGSRGPGSSGAPAIKDGRVSKRHLKRVEKRQERSRCRAAERALQHMSV</sequence>
<feature type="region of interest" description="Disordered" evidence="4">
    <location>
        <begin position="309"/>
        <end position="338"/>
    </location>
</feature>
<dbReference type="InterPro" id="IPR001878">
    <property type="entry name" value="Znf_CCHC"/>
</dbReference>
<feature type="compositionally biased region" description="Basic and acidic residues" evidence="4">
    <location>
        <begin position="229"/>
        <end position="242"/>
    </location>
</feature>
<reference evidence="9" key="2">
    <citation type="submission" date="2019-09" db="UniProtKB">
        <authorList>
            <consortium name="WormBaseParasite"/>
        </authorList>
    </citation>
    <scope>IDENTIFICATION</scope>
</reference>
<protein>
    <submittedName>
        <fullName evidence="9">Reverse transcriptase</fullName>
    </submittedName>
</protein>
<dbReference type="PROSITE" id="PS00141">
    <property type="entry name" value="ASP_PROTEASE"/>
    <property type="match status" value="1"/>
</dbReference>
<feature type="coiled-coil region" evidence="3">
    <location>
        <begin position="28"/>
        <end position="55"/>
    </location>
</feature>
<dbReference type="Proteomes" id="UP000050761">
    <property type="component" value="Unassembled WGS sequence"/>
</dbReference>
<feature type="region of interest" description="Disordered" evidence="4">
    <location>
        <begin position="905"/>
        <end position="956"/>
    </location>
</feature>
<keyword evidence="2" id="KW-0863">Zinc-finger</keyword>
<dbReference type="PROSITE" id="PS50158">
    <property type="entry name" value="ZF_CCHC"/>
    <property type="match status" value="1"/>
</dbReference>
<feature type="region of interest" description="Disordered" evidence="4">
    <location>
        <begin position="229"/>
        <end position="258"/>
    </location>
</feature>
<name>A0A183FWR9_HELPZ</name>
<dbReference type="InterPro" id="IPR021109">
    <property type="entry name" value="Peptidase_aspartic_dom_sf"/>
</dbReference>
<keyword evidence="3" id="KW-0175">Coiled coil</keyword>
<dbReference type="InterPro" id="IPR001969">
    <property type="entry name" value="Aspartic_peptidase_AS"/>
</dbReference>